<dbReference type="OrthoDB" id="10425250at2759"/>
<dbReference type="AlphaFoldDB" id="A0A6A6FTW5"/>
<dbReference type="EMBL" id="ML992663">
    <property type="protein sequence ID" value="KAF2216926.1"/>
    <property type="molecule type" value="Genomic_DNA"/>
</dbReference>
<keyword evidence="2" id="KW-1185">Reference proteome</keyword>
<evidence type="ECO:0000313" key="2">
    <source>
        <dbReference type="Proteomes" id="UP000799539"/>
    </source>
</evidence>
<evidence type="ECO:0000313" key="1">
    <source>
        <dbReference type="EMBL" id="KAF2216926.1"/>
    </source>
</evidence>
<dbReference type="Proteomes" id="UP000799539">
    <property type="component" value="Unassembled WGS sequence"/>
</dbReference>
<organism evidence="1 2">
    <name type="scientific">Cercospora zeae-maydis SCOH1-5</name>
    <dbReference type="NCBI Taxonomy" id="717836"/>
    <lineage>
        <taxon>Eukaryota</taxon>
        <taxon>Fungi</taxon>
        <taxon>Dikarya</taxon>
        <taxon>Ascomycota</taxon>
        <taxon>Pezizomycotina</taxon>
        <taxon>Dothideomycetes</taxon>
        <taxon>Dothideomycetidae</taxon>
        <taxon>Mycosphaerellales</taxon>
        <taxon>Mycosphaerellaceae</taxon>
        <taxon>Cercospora</taxon>
    </lineage>
</organism>
<accession>A0A6A6FTW5</accession>
<proteinExistence type="predicted"/>
<name>A0A6A6FTW5_9PEZI</name>
<reference evidence="1" key="1">
    <citation type="journal article" date="2020" name="Stud. Mycol.">
        <title>101 Dothideomycetes genomes: a test case for predicting lifestyles and emergence of pathogens.</title>
        <authorList>
            <person name="Haridas S."/>
            <person name="Albert R."/>
            <person name="Binder M."/>
            <person name="Bloem J."/>
            <person name="Labutti K."/>
            <person name="Salamov A."/>
            <person name="Andreopoulos B."/>
            <person name="Baker S."/>
            <person name="Barry K."/>
            <person name="Bills G."/>
            <person name="Bluhm B."/>
            <person name="Cannon C."/>
            <person name="Castanera R."/>
            <person name="Culley D."/>
            <person name="Daum C."/>
            <person name="Ezra D."/>
            <person name="Gonzalez J."/>
            <person name="Henrissat B."/>
            <person name="Kuo A."/>
            <person name="Liang C."/>
            <person name="Lipzen A."/>
            <person name="Lutzoni F."/>
            <person name="Magnuson J."/>
            <person name="Mondo S."/>
            <person name="Nolan M."/>
            <person name="Ohm R."/>
            <person name="Pangilinan J."/>
            <person name="Park H.-J."/>
            <person name="Ramirez L."/>
            <person name="Alfaro M."/>
            <person name="Sun H."/>
            <person name="Tritt A."/>
            <person name="Yoshinaga Y."/>
            <person name="Zwiers L.-H."/>
            <person name="Turgeon B."/>
            <person name="Goodwin S."/>
            <person name="Spatafora J."/>
            <person name="Crous P."/>
            <person name="Grigoriev I."/>
        </authorList>
    </citation>
    <scope>NUCLEOTIDE SEQUENCE</scope>
    <source>
        <strain evidence="1">SCOH1-5</strain>
    </source>
</reference>
<sequence>MPDQTPFIATATKAPSCTLCGIEGPKNFLLPNNTKYGEKESPCKHDVGVCNCCWLEYLTIEVTKAQAISQTEQKTNLTEIKCIECEKVLRKVDIFMRGGSDVFDVYQAILKSESQRAAELVGARNGKKKGGIDFVQNIETMKGERYNAFNTWKWKD</sequence>
<gene>
    <name evidence="1" type="ORF">CERZMDRAFT_80934</name>
</gene>
<protein>
    <submittedName>
        <fullName evidence="1">Uncharacterized protein</fullName>
    </submittedName>
</protein>